<sequence length="102" mass="11083">NKTISEMAKFSVFQFWGLQVNDVGLDDSATYTAKFIHLSQRREWSVHVVAAAPPVIASEKLSVSRTVSADGRSKILSCGRMGSLGSPPINFVWKTDSGTVLP</sequence>
<name>A0A0B6YGX8_9EUPU</name>
<dbReference type="InterPro" id="IPR007110">
    <property type="entry name" value="Ig-like_dom"/>
</dbReference>
<feature type="non-terminal residue" evidence="2">
    <location>
        <position position="102"/>
    </location>
</feature>
<reference evidence="2" key="1">
    <citation type="submission" date="2014-12" db="EMBL/GenBank/DDBJ databases">
        <title>Insight into the proteome of Arion vulgaris.</title>
        <authorList>
            <person name="Aradska J."/>
            <person name="Bulat T."/>
            <person name="Smidak R."/>
            <person name="Sarate P."/>
            <person name="Gangsoo J."/>
            <person name="Sialana F."/>
            <person name="Bilban M."/>
            <person name="Lubec G."/>
        </authorList>
    </citation>
    <scope>NUCLEOTIDE SEQUENCE</scope>
    <source>
        <tissue evidence="2">Skin</tissue>
    </source>
</reference>
<dbReference type="AlphaFoldDB" id="A0A0B6YGX8"/>
<evidence type="ECO:0000313" key="2">
    <source>
        <dbReference type="EMBL" id="CEK55468.1"/>
    </source>
</evidence>
<protein>
    <recommendedName>
        <fullName evidence="1">Ig-like domain-containing protein</fullName>
    </recommendedName>
</protein>
<feature type="domain" description="Ig-like" evidence="1">
    <location>
        <begin position="53"/>
        <end position="102"/>
    </location>
</feature>
<organism evidence="2">
    <name type="scientific">Arion vulgaris</name>
    <dbReference type="NCBI Taxonomy" id="1028688"/>
    <lineage>
        <taxon>Eukaryota</taxon>
        <taxon>Metazoa</taxon>
        <taxon>Spiralia</taxon>
        <taxon>Lophotrochozoa</taxon>
        <taxon>Mollusca</taxon>
        <taxon>Gastropoda</taxon>
        <taxon>Heterobranchia</taxon>
        <taxon>Euthyneura</taxon>
        <taxon>Panpulmonata</taxon>
        <taxon>Eupulmonata</taxon>
        <taxon>Stylommatophora</taxon>
        <taxon>Helicina</taxon>
        <taxon>Arionoidea</taxon>
        <taxon>Arionidae</taxon>
        <taxon>Arion</taxon>
    </lineage>
</organism>
<accession>A0A0B6YGX8</accession>
<gene>
    <name evidence="2" type="primary">ORF25290</name>
</gene>
<proteinExistence type="predicted"/>
<dbReference type="EMBL" id="HACG01008603">
    <property type="protein sequence ID" value="CEK55468.1"/>
    <property type="molecule type" value="Transcribed_RNA"/>
</dbReference>
<feature type="non-terminal residue" evidence="2">
    <location>
        <position position="1"/>
    </location>
</feature>
<evidence type="ECO:0000259" key="1">
    <source>
        <dbReference type="PROSITE" id="PS50835"/>
    </source>
</evidence>
<dbReference type="PROSITE" id="PS50835">
    <property type="entry name" value="IG_LIKE"/>
    <property type="match status" value="1"/>
</dbReference>